<keyword evidence="3 6" id="KW-0812">Transmembrane</keyword>
<comment type="caution">
    <text evidence="8">The sequence shown here is derived from an EMBL/GenBank/DDBJ whole genome shotgun (WGS) entry which is preliminary data.</text>
</comment>
<feature type="transmembrane region" description="Helical" evidence="6">
    <location>
        <begin position="227"/>
        <end position="248"/>
    </location>
</feature>
<feature type="transmembrane region" description="Helical" evidence="6">
    <location>
        <begin position="370"/>
        <end position="391"/>
    </location>
</feature>
<organism evidence="8 9">
    <name type="scientific">Actinorhabdospora filicis</name>
    <dbReference type="NCBI Taxonomy" id="1785913"/>
    <lineage>
        <taxon>Bacteria</taxon>
        <taxon>Bacillati</taxon>
        <taxon>Actinomycetota</taxon>
        <taxon>Actinomycetes</taxon>
        <taxon>Micromonosporales</taxon>
        <taxon>Micromonosporaceae</taxon>
        <taxon>Actinorhabdospora</taxon>
    </lineage>
</organism>
<evidence type="ECO:0000256" key="6">
    <source>
        <dbReference type="SAM" id="Phobius"/>
    </source>
</evidence>
<evidence type="ECO:0000313" key="8">
    <source>
        <dbReference type="EMBL" id="GLZ79574.1"/>
    </source>
</evidence>
<keyword evidence="4 6" id="KW-1133">Transmembrane helix</keyword>
<accession>A0A9W6SMC2</accession>
<proteinExistence type="predicted"/>
<evidence type="ECO:0000313" key="9">
    <source>
        <dbReference type="Proteomes" id="UP001165079"/>
    </source>
</evidence>
<feature type="transmembrane region" description="Helical" evidence="6">
    <location>
        <begin position="309"/>
        <end position="332"/>
    </location>
</feature>
<feature type="domain" description="ABC3 transporter permease C-terminal" evidence="7">
    <location>
        <begin position="318"/>
        <end position="430"/>
    </location>
</feature>
<feature type="transmembrane region" description="Helical" evidence="6">
    <location>
        <begin position="104"/>
        <end position="126"/>
    </location>
</feature>
<evidence type="ECO:0000256" key="4">
    <source>
        <dbReference type="ARBA" id="ARBA00022989"/>
    </source>
</evidence>
<gene>
    <name evidence="8" type="ORF">Afil01_43810</name>
</gene>
<evidence type="ECO:0000256" key="3">
    <source>
        <dbReference type="ARBA" id="ARBA00022692"/>
    </source>
</evidence>
<reference evidence="8" key="1">
    <citation type="submission" date="2023-03" db="EMBL/GenBank/DDBJ databases">
        <title>Actinorhabdospora filicis NBRC 111898.</title>
        <authorList>
            <person name="Ichikawa N."/>
            <person name="Sato H."/>
            <person name="Tonouchi N."/>
        </authorList>
    </citation>
    <scope>NUCLEOTIDE SEQUENCE</scope>
    <source>
        <strain evidence="8">NBRC 111898</strain>
    </source>
</reference>
<feature type="domain" description="ABC3 transporter permease C-terminal" evidence="7">
    <location>
        <begin position="56"/>
        <end position="176"/>
    </location>
</feature>
<evidence type="ECO:0000259" key="7">
    <source>
        <dbReference type="Pfam" id="PF02687"/>
    </source>
</evidence>
<keyword evidence="2" id="KW-1003">Cell membrane</keyword>
<feature type="transmembrane region" description="Helical" evidence="6">
    <location>
        <begin position="277"/>
        <end position="297"/>
    </location>
</feature>
<evidence type="ECO:0000256" key="2">
    <source>
        <dbReference type="ARBA" id="ARBA00022475"/>
    </source>
</evidence>
<protein>
    <recommendedName>
        <fullName evidence="7">ABC3 transporter permease C-terminal domain-containing protein</fullName>
    </recommendedName>
</protein>
<keyword evidence="5 6" id="KW-0472">Membrane</keyword>
<comment type="subcellular location">
    <subcellularLocation>
        <location evidence="1">Cell membrane</location>
        <topology evidence="1">Multi-pass membrane protein</topology>
    </subcellularLocation>
</comment>
<dbReference type="InterPro" id="IPR003838">
    <property type="entry name" value="ABC3_permease_C"/>
</dbReference>
<dbReference type="AlphaFoldDB" id="A0A9W6SMC2"/>
<feature type="transmembrane region" description="Helical" evidence="6">
    <location>
        <begin position="146"/>
        <end position="166"/>
    </location>
</feature>
<dbReference type="RefSeq" id="WP_285664727.1">
    <property type="nucleotide sequence ID" value="NZ_BSTX01000003.1"/>
</dbReference>
<dbReference type="GO" id="GO:0005886">
    <property type="term" value="C:plasma membrane"/>
    <property type="evidence" value="ECO:0007669"/>
    <property type="project" value="UniProtKB-SubCell"/>
</dbReference>
<keyword evidence="9" id="KW-1185">Reference proteome</keyword>
<dbReference type="Proteomes" id="UP001165079">
    <property type="component" value="Unassembled WGS sequence"/>
</dbReference>
<evidence type="ECO:0000256" key="5">
    <source>
        <dbReference type="ARBA" id="ARBA00023136"/>
    </source>
</evidence>
<dbReference type="EMBL" id="BSTX01000003">
    <property type="protein sequence ID" value="GLZ79574.1"/>
    <property type="molecule type" value="Genomic_DNA"/>
</dbReference>
<feature type="transmembrane region" description="Helical" evidence="6">
    <location>
        <begin position="54"/>
        <end position="77"/>
    </location>
</feature>
<sequence length="431" mass="43309">MLRSLAHHRGGAVASGLVAFIGTVLVTTMAGLLGTGLADTTIGDDKSFLTQFPIILGGWVVAIVLFAMVSTVGVALAGRVEEIAGLRLVGATPRQVQARFAGETLTVAAIAAVPGLAAGMLMGGFVLDRMDAAGLTEPGTVYAPGIVLPVIAAVLVLAVSVVAAWIGSRTLANRSPVADPEPAAPTGRGRNRPRRIAAALLLVAGLGSSSAVLGMDADDILTTAMTGPAVVLVAVGLCALAPELLLLANRLARSGSNASAHVARINVTVVPRRTRPLVTFLVLFVGVSAGTLSMQGVENGHAAPGGDAQLLAAINYLVVVLLGAFMAIALTNNLMASIAQRRAEFATMSLVGSTHAQTLRMLLREVGTGIAASVVAGTLGAMACVVPFAVAKTGSPAAAFAPLPYALAIVAGAAIALVVATLAGRRVIRTA</sequence>
<feature type="transmembrane region" description="Helical" evidence="6">
    <location>
        <begin position="12"/>
        <end position="34"/>
    </location>
</feature>
<evidence type="ECO:0000256" key="1">
    <source>
        <dbReference type="ARBA" id="ARBA00004651"/>
    </source>
</evidence>
<dbReference type="Pfam" id="PF02687">
    <property type="entry name" value="FtsX"/>
    <property type="match status" value="2"/>
</dbReference>
<feature type="transmembrane region" description="Helical" evidence="6">
    <location>
        <begin position="196"/>
        <end position="215"/>
    </location>
</feature>
<feature type="transmembrane region" description="Helical" evidence="6">
    <location>
        <begin position="403"/>
        <end position="423"/>
    </location>
</feature>
<name>A0A9W6SMC2_9ACTN</name>